<gene>
    <name evidence="2" type="ORF">UFOPK3992_00543</name>
</gene>
<feature type="compositionally biased region" description="Polar residues" evidence="1">
    <location>
        <begin position="1"/>
        <end position="13"/>
    </location>
</feature>
<evidence type="ECO:0000313" key="2">
    <source>
        <dbReference type="EMBL" id="CAB4999533.1"/>
    </source>
</evidence>
<reference evidence="2" key="1">
    <citation type="submission" date="2020-05" db="EMBL/GenBank/DDBJ databases">
        <authorList>
            <person name="Chiriac C."/>
            <person name="Salcher M."/>
            <person name="Ghai R."/>
            <person name="Kavagutti S V."/>
        </authorList>
    </citation>
    <scope>NUCLEOTIDE SEQUENCE</scope>
</reference>
<accession>A0A6J7P8N1</accession>
<feature type="region of interest" description="Disordered" evidence="1">
    <location>
        <begin position="1"/>
        <end position="61"/>
    </location>
</feature>
<sequence>MLRPTSTTRTGVSATARRDGTDRYGDSGLKTPPRGICARPGGSSGHTCTAPEPTVAIGPTVSMPATGTIVMGTADADDAMGTTAPRSPAMSAADPVAAVHERSGERMAILLGVSAVRA</sequence>
<evidence type="ECO:0000256" key="1">
    <source>
        <dbReference type="SAM" id="MobiDB-lite"/>
    </source>
</evidence>
<dbReference type="EMBL" id="CAFBOZ010000059">
    <property type="protein sequence ID" value="CAB4999533.1"/>
    <property type="molecule type" value="Genomic_DNA"/>
</dbReference>
<proteinExistence type="predicted"/>
<feature type="compositionally biased region" description="Basic and acidic residues" evidence="1">
    <location>
        <begin position="16"/>
        <end position="25"/>
    </location>
</feature>
<dbReference type="AlphaFoldDB" id="A0A6J7P8N1"/>
<protein>
    <submittedName>
        <fullName evidence="2">Unannotated protein</fullName>
    </submittedName>
</protein>
<organism evidence="2">
    <name type="scientific">freshwater metagenome</name>
    <dbReference type="NCBI Taxonomy" id="449393"/>
    <lineage>
        <taxon>unclassified sequences</taxon>
        <taxon>metagenomes</taxon>
        <taxon>ecological metagenomes</taxon>
    </lineage>
</organism>
<name>A0A6J7P8N1_9ZZZZ</name>